<evidence type="ECO:0000313" key="2">
    <source>
        <dbReference type="Proteomes" id="UP000309215"/>
    </source>
</evidence>
<proteinExistence type="predicted"/>
<dbReference type="Proteomes" id="UP000309215">
    <property type="component" value="Unassembled WGS sequence"/>
</dbReference>
<sequence length="127" mass="13816">MARKAKGQGQRGKPCALLVATLVGTLSGCGPQLLHRGEKRFLFVRLRAGDGRAIAGMVDAPRSATPEVCTLAPVEKPERAREVLEFNLPHARDYQRSAWELRAQARGTCRVEARVGEVVAQALVEVD</sequence>
<comment type="caution">
    <text evidence="1">The sequence shown here is derived from an EMBL/GenBank/DDBJ whole genome shotgun (WGS) entry which is preliminary data.</text>
</comment>
<organism evidence="1 2">
    <name type="scientific">Polyangium fumosum</name>
    <dbReference type="NCBI Taxonomy" id="889272"/>
    <lineage>
        <taxon>Bacteria</taxon>
        <taxon>Pseudomonadati</taxon>
        <taxon>Myxococcota</taxon>
        <taxon>Polyangia</taxon>
        <taxon>Polyangiales</taxon>
        <taxon>Polyangiaceae</taxon>
        <taxon>Polyangium</taxon>
    </lineage>
</organism>
<name>A0A4U1IQL0_9BACT</name>
<reference evidence="1 2" key="1">
    <citation type="submission" date="2019-04" db="EMBL/GenBank/DDBJ databases">
        <authorList>
            <person name="Li Y."/>
            <person name="Wang J."/>
        </authorList>
    </citation>
    <scope>NUCLEOTIDE SEQUENCE [LARGE SCALE GENOMIC DNA]</scope>
    <source>
        <strain evidence="1 2">DSM 14668</strain>
    </source>
</reference>
<gene>
    <name evidence="1" type="ORF">E8A74_45145</name>
</gene>
<evidence type="ECO:0000313" key="1">
    <source>
        <dbReference type="EMBL" id="TKC96525.1"/>
    </source>
</evidence>
<accession>A0A4U1IQL0</accession>
<dbReference type="AlphaFoldDB" id="A0A4U1IQL0"/>
<keyword evidence="2" id="KW-1185">Reference proteome</keyword>
<dbReference type="EMBL" id="SSMQ01000085">
    <property type="protein sequence ID" value="TKC96525.1"/>
    <property type="molecule type" value="Genomic_DNA"/>
</dbReference>
<dbReference type="PROSITE" id="PS51257">
    <property type="entry name" value="PROKAR_LIPOPROTEIN"/>
    <property type="match status" value="1"/>
</dbReference>
<dbReference type="RefSeq" id="WP_136935367.1">
    <property type="nucleotide sequence ID" value="NZ_SSMQ01000085.1"/>
</dbReference>
<protein>
    <recommendedName>
        <fullName evidence="3">Lipoprotein</fullName>
    </recommendedName>
</protein>
<evidence type="ECO:0008006" key="3">
    <source>
        <dbReference type="Google" id="ProtNLM"/>
    </source>
</evidence>